<accession>A0ABR2KHJ1</accession>
<keyword evidence="2" id="KW-1185">Reference proteome</keyword>
<evidence type="ECO:0008006" key="3">
    <source>
        <dbReference type="Google" id="ProtNLM"/>
    </source>
</evidence>
<sequence>MLIHDGFPLVSNKRKFFVSKAILKEKLLIFQDDPNLLLMKQFDSLSPVPIDIFSQFINSLKGNLPNINESNVYYYLALSLEFGYVELENECQKCIESNESIFKVIEQLNDPKNTVDKELLESTIIQKFEKSFLSNNFFITLPIDSIYNILQKQEILSQQDYFDFVISLISNRGPEAIKLFNLIDILLLSKPEFMKVQSIYQFFPKSEQKWLAIISKLIEKNTILQEENNQMKSMIDKHMNLFIKSFPMDKTKRGVLDHLGRLQNVKFDRKFIASQSSRDIYNLINPDSKDIFRSGSNDFWITFEFEKPISITGIKLQSTESDFLSSFQVMSGMDILYFTQNEKSLQKPHRFATIQFPPKITQRLTIQQIGNIPFELKYVELASLDDEFPEGIFKKLIHDAGGDSHRAKVKITAKNFDLETFYSLNELSNISTLSDDINWFQVEFLEGKMLVKGYRLKRTQAFLLRGWKVYGSNDNSAPLNDWFLLDERFENTQLQYNVLDYYEVKKTEKSFRFLRLVSDVKKWNGTQNLTFYNIDFYGDYIE</sequence>
<dbReference type="Gene3D" id="2.60.120.260">
    <property type="entry name" value="Galactose-binding domain-like"/>
    <property type="match status" value="1"/>
</dbReference>
<comment type="caution">
    <text evidence="1">The sequence shown here is derived from an EMBL/GenBank/DDBJ whole genome shotgun (WGS) entry which is preliminary data.</text>
</comment>
<evidence type="ECO:0000313" key="1">
    <source>
        <dbReference type="EMBL" id="KAK8890576.1"/>
    </source>
</evidence>
<protein>
    <recommendedName>
        <fullName evidence="3">BACK domain-containing protein</fullName>
    </recommendedName>
</protein>
<dbReference type="Proteomes" id="UP001470230">
    <property type="component" value="Unassembled WGS sequence"/>
</dbReference>
<dbReference type="EMBL" id="JAPFFF010000005">
    <property type="protein sequence ID" value="KAK8890576.1"/>
    <property type="molecule type" value="Genomic_DNA"/>
</dbReference>
<gene>
    <name evidence="1" type="ORF">M9Y10_035353</name>
</gene>
<proteinExistence type="predicted"/>
<organism evidence="1 2">
    <name type="scientific">Tritrichomonas musculus</name>
    <dbReference type="NCBI Taxonomy" id="1915356"/>
    <lineage>
        <taxon>Eukaryota</taxon>
        <taxon>Metamonada</taxon>
        <taxon>Parabasalia</taxon>
        <taxon>Tritrichomonadida</taxon>
        <taxon>Tritrichomonadidae</taxon>
        <taxon>Tritrichomonas</taxon>
    </lineage>
</organism>
<name>A0ABR2KHJ1_9EUKA</name>
<evidence type="ECO:0000313" key="2">
    <source>
        <dbReference type="Proteomes" id="UP001470230"/>
    </source>
</evidence>
<reference evidence="1 2" key="1">
    <citation type="submission" date="2024-04" db="EMBL/GenBank/DDBJ databases">
        <title>Tritrichomonas musculus Genome.</title>
        <authorList>
            <person name="Alves-Ferreira E."/>
            <person name="Grigg M."/>
            <person name="Lorenzi H."/>
            <person name="Galac M."/>
        </authorList>
    </citation>
    <scope>NUCLEOTIDE SEQUENCE [LARGE SCALE GENOMIC DNA]</scope>
    <source>
        <strain evidence="1 2">EAF2021</strain>
    </source>
</reference>